<gene>
    <name evidence="1" type="ORF">L596_023047</name>
</gene>
<reference evidence="1 2" key="1">
    <citation type="journal article" date="2015" name="Genome Biol.">
        <title>Comparative genomics of Steinernema reveals deeply conserved gene regulatory networks.</title>
        <authorList>
            <person name="Dillman A.R."/>
            <person name="Macchietto M."/>
            <person name="Porter C.F."/>
            <person name="Rogers A."/>
            <person name="Williams B."/>
            <person name="Antoshechkin I."/>
            <person name="Lee M.M."/>
            <person name="Goodwin Z."/>
            <person name="Lu X."/>
            <person name="Lewis E.E."/>
            <person name="Goodrich-Blair H."/>
            <person name="Stock S.P."/>
            <person name="Adams B.J."/>
            <person name="Sternberg P.W."/>
            <person name="Mortazavi A."/>
        </authorList>
    </citation>
    <scope>NUCLEOTIDE SEQUENCE [LARGE SCALE GENOMIC DNA]</scope>
    <source>
        <strain evidence="1 2">ALL</strain>
    </source>
</reference>
<evidence type="ECO:0000313" key="1">
    <source>
        <dbReference type="EMBL" id="TKR66809.1"/>
    </source>
</evidence>
<proteinExistence type="predicted"/>
<protein>
    <submittedName>
        <fullName evidence="1">Uncharacterized protein</fullName>
    </submittedName>
</protein>
<name>A0A4U5MCF5_STECR</name>
<dbReference type="AlphaFoldDB" id="A0A4U5MCF5"/>
<evidence type="ECO:0000313" key="2">
    <source>
        <dbReference type="Proteomes" id="UP000298663"/>
    </source>
</evidence>
<dbReference type="Proteomes" id="UP000298663">
    <property type="component" value="Unassembled WGS sequence"/>
</dbReference>
<dbReference type="EMBL" id="AZBU02000008">
    <property type="protein sequence ID" value="TKR66809.1"/>
    <property type="molecule type" value="Genomic_DNA"/>
</dbReference>
<reference evidence="1 2" key="2">
    <citation type="journal article" date="2019" name="G3 (Bethesda)">
        <title>Hybrid Assembly of the Genome of the Entomopathogenic Nematode Steinernema carpocapsae Identifies the X-Chromosome.</title>
        <authorList>
            <person name="Serra L."/>
            <person name="Macchietto M."/>
            <person name="Macias-Munoz A."/>
            <person name="McGill C.J."/>
            <person name="Rodriguez I.M."/>
            <person name="Rodriguez B."/>
            <person name="Murad R."/>
            <person name="Mortazavi A."/>
        </authorList>
    </citation>
    <scope>NUCLEOTIDE SEQUENCE [LARGE SCALE GENOMIC DNA]</scope>
    <source>
        <strain evidence="1 2">ALL</strain>
    </source>
</reference>
<sequence>MGPPRTNSKDLFYRQTVSIIAHENRPRPSTKQCDKHGHLCRRLMASHCQRPIVLPHVTDKCHDVEESKYNIICNTFFRRRCIARIRVTSTKLRNSMLSSKEYDSCKPGSFQDGK</sequence>
<organism evidence="1 2">
    <name type="scientific">Steinernema carpocapsae</name>
    <name type="common">Entomopathogenic nematode</name>
    <dbReference type="NCBI Taxonomy" id="34508"/>
    <lineage>
        <taxon>Eukaryota</taxon>
        <taxon>Metazoa</taxon>
        <taxon>Ecdysozoa</taxon>
        <taxon>Nematoda</taxon>
        <taxon>Chromadorea</taxon>
        <taxon>Rhabditida</taxon>
        <taxon>Tylenchina</taxon>
        <taxon>Panagrolaimomorpha</taxon>
        <taxon>Strongyloidoidea</taxon>
        <taxon>Steinernematidae</taxon>
        <taxon>Steinernema</taxon>
    </lineage>
</organism>
<comment type="caution">
    <text evidence="1">The sequence shown here is derived from an EMBL/GenBank/DDBJ whole genome shotgun (WGS) entry which is preliminary data.</text>
</comment>
<accession>A0A4U5MCF5</accession>
<keyword evidence="2" id="KW-1185">Reference proteome</keyword>